<organism evidence="2 3">
    <name type="scientific">Punica granatum</name>
    <name type="common">Pomegranate</name>
    <dbReference type="NCBI Taxonomy" id="22663"/>
    <lineage>
        <taxon>Eukaryota</taxon>
        <taxon>Viridiplantae</taxon>
        <taxon>Streptophyta</taxon>
        <taxon>Embryophyta</taxon>
        <taxon>Tracheophyta</taxon>
        <taxon>Spermatophyta</taxon>
        <taxon>Magnoliopsida</taxon>
        <taxon>eudicotyledons</taxon>
        <taxon>Gunneridae</taxon>
        <taxon>Pentapetalae</taxon>
        <taxon>rosids</taxon>
        <taxon>malvids</taxon>
        <taxon>Myrtales</taxon>
        <taxon>Lythraceae</taxon>
        <taxon>Punica</taxon>
    </lineage>
</organism>
<keyword evidence="3" id="KW-1185">Reference proteome</keyword>
<reference evidence="2 3" key="1">
    <citation type="submission" date="2017-11" db="EMBL/GenBank/DDBJ databases">
        <title>De-novo sequencing of pomegranate (Punica granatum L.) genome.</title>
        <authorList>
            <person name="Akparov Z."/>
            <person name="Amiraslanov A."/>
            <person name="Hajiyeva S."/>
            <person name="Abbasov M."/>
            <person name="Kaur K."/>
            <person name="Hamwieh A."/>
            <person name="Solovyev V."/>
            <person name="Salamov A."/>
            <person name="Braich B."/>
            <person name="Kosarev P."/>
            <person name="Mahmoud A."/>
            <person name="Hajiyev E."/>
            <person name="Babayeva S."/>
            <person name="Izzatullayeva V."/>
            <person name="Mammadov A."/>
            <person name="Mammadov A."/>
            <person name="Sharifova S."/>
            <person name="Ojaghi J."/>
            <person name="Eynullazada K."/>
            <person name="Bayramov B."/>
            <person name="Abdulazimova A."/>
            <person name="Shahmuradov I."/>
        </authorList>
    </citation>
    <scope>NUCLEOTIDE SEQUENCE [LARGE SCALE GENOMIC DNA]</scope>
    <source>
        <strain evidence="3">cv. AG2017</strain>
        <tissue evidence="2">Leaf</tissue>
    </source>
</reference>
<dbReference type="EMBL" id="PGOL01002248">
    <property type="protein sequence ID" value="PKI49401.1"/>
    <property type="molecule type" value="Genomic_DNA"/>
</dbReference>
<gene>
    <name evidence="2" type="ORF">CRG98_030215</name>
</gene>
<sequence length="162" mass="17650">MWSVHAGHFGNHLTLQRGGRESCKRLQKGSSGKAVAGTSSSASQQWQAQGVRGQNSSSSRGAQVHQVPPAQLYVTVVILAFTVQGSTLAFTEKDGWIEERMRWKGKMDGSSWMYGDEEVEEQHRVEKDGLGCRFDEVVPVIEGPIGEGKGDLGSPDFRVSSN</sequence>
<dbReference type="AlphaFoldDB" id="A0A2I0IZH0"/>
<evidence type="ECO:0000256" key="1">
    <source>
        <dbReference type="SAM" id="MobiDB-lite"/>
    </source>
</evidence>
<comment type="caution">
    <text evidence="2">The sequence shown here is derived from an EMBL/GenBank/DDBJ whole genome shotgun (WGS) entry which is preliminary data.</text>
</comment>
<feature type="region of interest" description="Disordered" evidence="1">
    <location>
        <begin position="26"/>
        <end position="64"/>
    </location>
</feature>
<feature type="compositionally biased region" description="Polar residues" evidence="1">
    <location>
        <begin position="52"/>
        <end position="61"/>
    </location>
</feature>
<dbReference type="Proteomes" id="UP000233551">
    <property type="component" value="Unassembled WGS sequence"/>
</dbReference>
<accession>A0A2I0IZH0</accession>
<evidence type="ECO:0000313" key="3">
    <source>
        <dbReference type="Proteomes" id="UP000233551"/>
    </source>
</evidence>
<proteinExistence type="predicted"/>
<evidence type="ECO:0000313" key="2">
    <source>
        <dbReference type="EMBL" id="PKI49401.1"/>
    </source>
</evidence>
<feature type="compositionally biased region" description="Low complexity" evidence="1">
    <location>
        <begin position="39"/>
        <end position="49"/>
    </location>
</feature>
<protein>
    <submittedName>
        <fullName evidence="2">Uncharacterized protein</fullName>
    </submittedName>
</protein>
<name>A0A2I0IZH0_PUNGR</name>